<dbReference type="PANTHER" id="PTHR39335">
    <property type="entry name" value="BLL4220 PROTEIN"/>
    <property type="match status" value="1"/>
</dbReference>
<feature type="signal peptide" evidence="1">
    <location>
        <begin position="1"/>
        <end position="20"/>
    </location>
</feature>
<accession>A0A0K2SGZ8</accession>
<reference evidence="3" key="2">
    <citation type="journal article" date="2016" name="Int. J. Syst. Evol. Microbiol.">
        <title>Complete genome sequence and cell structure of Limnochorda pilosa, a Gram-negative spore-former within the phylum Firmicutes.</title>
        <authorList>
            <person name="Watanabe M."/>
            <person name="Kojima H."/>
            <person name="Fukui M."/>
        </authorList>
    </citation>
    <scope>NUCLEOTIDE SEQUENCE [LARGE SCALE GENOMIC DNA]</scope>
    <source>
        <strain evidence="3">HC45</strain>
    </source>
</reference>
<dbReference type="Pfam" id="PF03640">
    <property type="entry name" value="Lipoprotein_15"/>
    <property type="match status" value="4"/>
</dbReference>
<dbReference type="InterPro" id="IPR005297">
    <property type="entry name" value="Lipoprotein_repeat"/>
</dbReference>
<gene>
    <name evidence="2" type="ORF">LIP_0534</name>
</gene>
<protein>
    <recommendedName>
        <fullName evidence="4">Lipoprotein</fullName>
    </recommendedName>
</protein>
<feature type="chain" id="PRO_5005486901" description="Lipoprotein" evidence="1">
    <location>
        <begin position="21"/>
        <end position="239"/>
    </location>
</feature>
<dbReference type="AlphaFoldDB" id="A0A0K2SGZ8"/>
<evidence type="ECO:0008006" key="4">
    <source>
        <dbReference type="Google" id="ProtNLM"/>
    </source>
</evidence>
<sequence>MAAVLAVIAAAVTSGAIAQAEPIVQVRYDPHLGAYLTGPNGMTLYTFERDEENVSNCYGTCEQNWPPLLAGKEGAVAPLGLPGKLGTTQRRDGSRHVTYNGRPLYYWVGDSEPGQTSGQGVGGNWYVANVAPTVLAREHPDLGSILVAANGFTLYRFIRDTMGESTCYGSCAQNWPPLLVSHLPSAPEGLPGELGVTQRTNGTLQVTYEGMPLYFWAADQAPGDTTGQGVGDVWFVVNP</sequence>
<dbReference type="PANTHER" id="PTHR39335:SF1">
    <property type="entry name" value="BLL4220 PROTEIN"/>
    <property type="match status" value="1"/>
</dbReference>
<proteinExistence type="predicted"/>
<keyword evidence="1" id="KW-0732">Signal</keyword>
<evidence type="ECO:0000313" key="3">
    <source>
        <dbReference type="Proteomes" id="UP000065807"/>
    </source>
</evidence>
<dbReference type="EMBL" id="AP014924">
    <property type="protein sequence ID" value="BAS26391.1"/>
    <property type="molecule type" value="Genomic_DNA"/>
</dbReference>
<reference evidence="3" key="1">
    <citation type="submission" date="2015-07" db="EMBL/GenBank/DDBJ databases">
        <title>Complete genome sequence and phylogenetic analysis of Limnochorda pilosa.</title>
        <authorList>
            <person name="Watanabe M."/>
            <person name="Kojima H."/>
            <person name="Fukui M."/>
        </authorList>
    </citation>
    <scope>NUCLEOTIDE SEQUENCE [LARGE SCALE GENOMIC DNA]</scope>
    <source>
        <strain evidence="3">HC45</strain>
    </source>
</reference>
<evidence type="ECO:0000313" key="2">
    <source>
        <dbReference type="EMBL" id="BAS26391.1"/>
    </source>
</evidence>
<name>A0A0K2SGZ8_LIMPI</name>
<dbReference type="KEGG" id="lpil:LIP_0534"/>
<evidence type="ECO:0000256" key="1">
    <source>
        <dbReference type="SAM" id="SignalP"/>
    </source>
</evidence>
<organism evidence="2 3">
    <name type="scientific">Limnochorda pilosa</name>
    <dbReference type="NCBI Taxonomy" id="1555112"/>
    <lineage>
        <taxon>Bacteria</taxon>
        <taxon>Bacillati</taxon>
        <taxon>Bacillota</taxon>
        <taxon>Limnochordia</taxon>
        <taxon>Limnochordales</taxon>
        <taxon>Limnochordaceae</taxon>
        <taxon>Limnochorda</taxon>
    </lineage>
</organism>
<dbReference type="GO" id="GO:0043448">
    <property type="term" value="P:alkane catabolic process"/>
    <property type="evidence" value="ECO:0007669"/>
    <property type="project" value="TreeGrafter"/>
</dbReference>
<keyword evidence="3" id="KW-1185">Reference proteome</keyword>
<dbReference type="Proteomes" id="UP000065807">
    <property type="component" value="Chromosome"/>
</dbReference>